<comment type="caution">
    <text evidence="1">The sequence shown here is derived from an EMBL/GenBank/DDBJ whole genome shotgun (WGS) entry which is preliminary data.</text>
</comment>
<protein>
    <submittedName>
        <fullName evidence="1">Uncharacterized protein</fullName>
    </submittedName>
</protein>
<evidence type="ECO:0000313" key="1">
    <source>
        <dbReference type="EMBL" id="GBN45045.1"/>
    </source>
</evidence>
<proteinExistence type="predicted"/>
<dbReference type="EMBL" id="BGPR01010236">
    <property type="protein sequence ID" value="GBN45045.1"/>
    <property type="molecule type" value="Genomic_DNA"/>
</dbReference>
<keyword evidence="2" id="KW-1185">Reference proteome</keyword>
<dbReference type="AlphaFoldDB" id="A0A4Y2NZF0"/>
<accession>A0A4Y2NZF0</accession>
<name>A0A4Y2NZF0_ARAVE</name>
<dbReference type="Proteomes" id="UP000499080">
    <property type="component" value="Unassembled WGS sequence"/>
</dbReference>
<organism evidence="1 2">
    <name type="scientific">Araneus ventricosus</name>
    <name type="common">Orbweaver spider</name>
    <name type="synonym">Epeira ventricosa</name>
    <dbReference type="NCBI Taxonomy" id="182803"/>
    <lineage>
        <taxon>Eukaryota</taxon>
        <taxon>Metazoa</taxon>
        <taxon>Ecdysozoa</taxon>
        <taxon>Arthropoda</taxon>
        <taxon>Chelicerata</taxon>
        <taxon>Arachnida</taxon>
        <taxon>Araneae</taxon>
        <taxon>Araneomorphae</taxon>
        <taxon>Entelegynae</taxon>
        <taxon>Araneoidea</taxon>
        <taxon>Araneidae</taxon>
        <taxon>Araneus</taxon>
    </lineage>
</organism>
<reference evidence="1 2" key="1">
    <citation type="journal article" date="2019" name="Sci. Rep.">
        <title>Orb-weaving spider Araneus ventricosus genome elucidates the spidroin gene catalogue.</title>
        <authorList>
            <person name="Kono N."/>
            <person name="Nakamura H."/>
            <person name="Ohtoshi R."/>
            <person name="Moran D.A.P."/>
            <person name="Shinohara A."/>
            <person name="Yoshida Y."/>
            <person name="Fujiwara M."/>
            <person name="Mori M."/>
            <person name="Tomita M."/>
            <person name="Arakawa K."/>
        </authorList>
    </citation>
    <scope>NUCLEOTIDE SEQUENCE [LARGE SCALE GENOMIC DNA]</scope>
</reference>
<sequence length="95" mass="10454">MAPLPLCTRTLDLPRDLPAACSAIIPFVSFARFGNSSCCPKTRHLPRATQHLRPRSSAVTRYLPPLAILLKKDYFFAKGFLQKHPLPLSNLPGAG</sequence>
<gene>
    <name evidence="1" type="ORF">AVEN_64463_1</name>
</gene>
<evidence type="ECO:0000313" key="2">
    <source>
        <dbReference type="Proteomes" id="UP000499080"/>
    </source>
</evidence>